<proteinExistence type="predicted"/>
<dbReference type="AlphaFoldDB" id="A0A7W6GV69"/>
<gene>
    <name evidence="1" type="ORF">GGQ68_004904</name>
</gene>
<reference evidence="1 2" key="1">
    <citation type="submission" date="2020-08" db="EMBL/GenBank/DDBJ databases">
        <title>Genomic Encyclopedia of Type Strains, Phase IV (KMG-IV): sequencing the most valuable type-strain genomes for metagenomic binning, comparative biology and taxonomic classification.</title>
        <authorList>
            <person name="Goeker M."/>
        </authorList>
    </citation>
    <scope>NUCLEOTIDE SEQUENCE [LARGE SCALE GENOMIC DNA]</scope>
    <source>
        <strain evidence="1 2">DSM 102235</strain>
    </source>
</reference>
<dbReference type="Proteomes" id="UP000541426">
    <property type="component" value="Unassembled WGS sequence"/>
</dbReference>
<evidence type="ECO:0000313" key="2">
    <source>
        <dbReference type="Proteomes" id="UP000541426"/>
    </source>
</evidence>
<dbReference type="RefSeq" id="WP_183970458.1">
    <property type="nucleotide sequence ID" value="NZ_BAABBZ010000013.1"/>
</dbReference>
<keyword evidence="2" id="KW-1185">Reference proteome</keyword>
<protein>
    <submittedName>
        <fullName evidence="1">Ca2+/Na+ antiporter</fullName>
    </submittedName>
</protein>
<sequence>MAFEGHHGHRDLQTRCAVWSASEITGFVTWMPLIAGIVLLIACGELPVRGVVQAGLNGSPGIAYGDIVGSDIANIRSIGGISALICPVVLAEADCEPVFRDHGFNRLCVRFVGNG</sequence>
<name>A0A7W6GV69_9RHOB</name>
<accession>A0A7W6GV69</accession>
<evidence type="ECO:0000313" key="1">
    <source>
        <dbReference type="EMBL" id="MBB3988547.1"/>
    </source>
</evidence>
<comment type="caution">
    <text evidence="1">The sequence shown here is derived from an EMBL/GenBank/DDBJ whole genome shotgun (WGS) entry which is preliminary data.</text>
</comment>
<organism evidence="1 2">
    <name type="scientific">Sagittula marina</name>
    <dbReference type="NCBI Taxonomy" id="943940"/>
    <lineage>
        <taxon>Bacteria</taxon>
        <taxon>Pseudomonadati</taxon>
        <taxon>Pseudomonadota</taxon>
        <taxon>Alphaproteobacteria</taxon>
        <taxon>Rhodobacterales</taxon>
        <taxon>Roseobacteraceae</taxon>
        <taxon>Sagittula</taxon>
    </lineage>
</organism>
<dbReference type="EMBL" id="JACIEJ010000029">
    <property type="protein sequence ID" value="MBB3988547.1"/>
    <property type="molecule type" value="Genomic_DNA"/>
</dbReference>